<geneLocation type="plasmid" evidence="1 2">
    <name>unnamed7</name>
</geneLocation>
<accession>A0A1L3ZPF0</accession>
<dbReference type="RefSeq" id="WP_027690338.1">
    <property type="nucleotide sequence ID" value="NZ_CP018235.1"/>
</dbReference>
<sequence length="70" mass="7622">MSVGQYKSAKTREIIEDAISQLCAVGFTPDGAAGLLVIEGMIRIEDRLKRKDMAAFAASEAEDTIDWGYP</sequence>
<gene>
    <name evidence="1" type="ORF">BMW22_40055</name>
</gene>
<reference evidence="1 2" key="1">
    <citation type="submission" date="2016-11" db="EMBL/GenBank/DDBJ databases">
        <title>Rhizobium leguminosarum bv. viciae strain Vaf12 isolated from Vavilovia formosa root nodules from Russia, Dagestan.</title>
        <authorList>
            <person name="Kimeklis A."/>
        </authorList>
    </citation>
    <scope>NUCLEOTIDE SEQUENCE [LARGE SCALE GENOMIC DNA]</scope>
    <source>
        <strain evidence="1 2">Vaf-108</strain>
        <plasmid evidence="2">Plasmid unnamed7</plasmid>
    </source>
</reference>
<protein>
    <submittedName>
        <fullName evidence="1">Uncharacterized protein</fullName>
    </submittedName>
</protein>
<evidence type="ECO:0000313" key="2">
    <source>
        <dbReference type="Proteomes" id="UP000183050"/>
    </source>
</evidence>
<keyword evidence="1" id="KW-0614">Plasmid</keyword>
<dbReference type="Proteomes" id="UP000183050">
    <property type="component" value="Plasmid unnamed7"/>
</dbReference>
<name>A0A1L3ZPF0_RHILE</name>
<evidence type="ECO:0000313" key="1">
    <source>
        <dbReference type="EMBL" id="API57526.1"/>
    </source>
</evidence>
<dbReference type="AlphaFoldDB" id="A0A1L3ZPF0"/>
<organism evidence="1 2">
    <name type="scientific">Rhizobium leguminosarum</name>
    <dbReference type="NCBI Taxonomy" id="384"/>
    <lineage>
        <taxon>Bacteria</taxon>
        <taxon>Pseudomonadati</taxon>
        <taxon>Pseudomonadota</taxon>
        <taxon>Alphaproteobacteria</taxon>
        <taxon>Hyphomicrobiales</taxon>
        <taxon>Rhizobiaceae</taxon>
        <taxon>Rhizobium/Agrobacterium group</taxon>
        <taxon>Rhizobium</taxon>
    </lineage>
</organism>
<proteinExistence type="predicted"/>
<dbReference type="EMBL" id="CP018235">
    <property type="protein sequence ID" value="API57526.1"/>
    <property type="molecule type" value="Genomic_DNA"/>
</dbReference>